<dbReference type="EMBL" id="BAABBP010000022">
    <property type="protein sequence ID" value="GAA3999357.1"/>
    <property type="molecule type" value="Genomic_DNA"/>
</dbReference>
<comment type="caution">
    <text evidence="5">The sequence shown here is derived from an EMBL/GenBank/DDBJ whole genome shotgun (WGS) entry which is preliminary data.</text>
</comment>
<dbReference type="PANTHER" id="PTHR47893:SF1">
    <property type="entry name" value="REGULATORY PROTEIN PCHR"/>
    <property type="match status" value="1"/>
</dbReference>
<dbReference type="Proteomes" id="UP001501627">
    <property type="component" value="Unassembled WGS sequence"/>
</dbReference>
<keyword evidence="6" id="KW-1185">Reference proteome</keyword>
<evidence type="ECO:0000256" key="1">
    <source>
        <dbReference type="ARBA" id="ARBA00023015"/>
    </source>
</evidence>
<dbReference type="InterPro" id="IPR053142">
    <property type="entry name" value="PchR_regulatory_protein"/>
</dbReference>
<protein>
    <submittedName>
        <fullName evidence="5">AraC family transcriptional regulator</fullName>
    </submittedName>
</protein>
<keyword evidence="2" id="KW-0238">DNA-binding</keyword>
<dbReference type="Pfam" id="PF12833">
    <property type="entry name" value="HTH_18"/>
    <property type="match status" value="1"/>
</dbReference>
<evidence type="ECO:0000256" key="2">
    <source>
        <dbReference type="ARBA" id="ARBA00023125"/>
    </source>
</evidence>
<dbReference type="RefSeq" id="WP_344869722.1">
    <property type="nucleotide sequence ID" value="NZ_BAABBP010000022.1"/>
</dbReference>
<name>A0ABP7RLQ7_9BURK</name>
<accession>A0ABP7RLQ7</accession>
<dbReference type="SMART" id="SM00342">
    <property type="entry name" value="HTH_ARAC"/>
    <property type="match status" value="1"/>
</dbReference>
<dbReference type="PROSITE" id="PS00041">
    <property type="entry name" value="HTH_ARAC_FAMILY_1"/>
    <property type="match status" value="1"/>
</dbReference>
<reference evidence="6" key="1">
    <citation type="journal article" date="2019" name="Int. J. Syst. Evol. Microbiol.">
        <title>The Global Catalogue of Microorganisms (GCM) 10K type strain sequencing project: providing services to taxonomists for standard genome sequencing and annotation.</title>
        <authorList>
            <consortium name="The Broad Institute Genomics Platform"/>
            <consortium name="The Broad Institute Genome Sequencing Center for Infectious Disease"/>
            <person name="Wu L."/>
            <person name="Ma J."/>
        </authorList>
    </citation>
    <scope>NUCLEOTIDE SEQUENCE [LARGE SCALE GENOMIC DNA]</scope>
    <source>
        <strain evidence="6">JCM 17561</strain>
    </source>
</reference>
<organism evidence="5 6">
    <name type="scientific">Comamonas faecalis</name>
    <dbReference type="NCBI Taxonomy" id="1387849"/>
    <lineage>
        <taxon>Bacteria</taxon>
        <taxon>Pseudomonadati</taxon>
        <taxon>Pseudomonadota</taxon>
        <taxon>Betaproteobacteria</taxon>
        <taxon>Burkholderiales</taxon>
        <taxon>Comamonadaceae</taxon>
        <taxon>Comamonas</taxon>
    </lineage>
</organism>
<keyword evidence="3" id="KW-0804">Transcription</keyword>
<dbReference type="InterPro" id="IPR018062">
    <property type="entry name" value="HTH_AraC-typ_CS"/>
</dbReference>
<sequence length="312" mass="33944">MSPSSVSSASAHPRPAPAEQALHRHLACLHALRPGLHLRCEDGRERRDMTVQAEVGAGLRIVVLLEGVVDLSYGTVRVALSQRSAGASAALVALAEPECFTRRARRGVYSRRVTLGLGGDWLAQAEGEGGATPELAHFMRHHLATRRWQPSPRAAALAEQVVRPPPLVPLLQRMYLESRALELVGEALGSLCLCAPVHPASPQLRPHEHQRLRALHDFLASGQADALSLDAIARHAGVNPNTLQRQFRAVYGTTVFAHLRECRLQRARQALERDGVTVGQAALVAGYTSAANFATAYRRRFGLAPKWARARV</sequence>
<dbReference type="PANTHER" id="PTHR47893">
    <property type="entry name" value="REGULATORY PROTEIN PCHR"/>
    <property type="match status" value="1"/>
</dbReference>
<gene>
    <name evidence="5" type="ORF">GCM10022279_23850</name>
</gene>
<keyword evidence="1" id="KW-0805">Transcription regulation</keyword>
<proteinExistence type="predicted"/>
<dbReference type="InterPro" id="IPR009057">
    <property type="entry name" value="Homeodomain-like_sf"/>
</dbReference>
<evidence type="ECO:0000313" key="6">
    <source>
        <dbReference type="Proteomes" id="UP001501627"/>
    </source>
</evidence>
<feature type="domain" description="HTH araC/xylS-type" evidence="4">
    <location>
        <begin position="213"/>
        <end position="311"/>
    </location>
</feature>
<evidence type="ECO:0000259" key="4">
    <source>
        <dbReference type="PROSITE" id="PS01124"/>
    </source>
</evidence>
<evidence type="ECO:0000313" key="5">
    <source>
        <dbReference type="EMBL" id="GAA3999357.1"/>
    </source>
</evidence>
<dbReference type="InterPro" id="IPR018060">
    <property type="entry name" value="HTH_AraC"/>
</dbReference>
<dbReference type="Gene3D" id="1.10.10.60">
    <property type="entry name" value="Homeodomain-like"/>
    <property type="match status" value="1"/>
</dbReference>
<evidence type="ECO:0000256" key="3">
    <source>
        <dbReference type="ARBA" id="ARBA00023163"/>
    </source>
</evidence>
<dbReference type="SUPFAM" id="SSF46689">
    <property type="entry name" value="Homeodomain-like"/>
    <property type="match status" value="2"/>
</dbReference>
<dbReference type="PROSITE" id="PS01124">
    <property type="entry name" value="HTH_ARAC_FAMILY_2"/>
    <property type="match status" value="1"/>
</dbReference>